<accession>A0A2A9NZW6</accession>
<feature type="region of interest" description="Disordered" evidence="3">
    <location>
        <begin position="690"/>
        <end position="724"/>
    </location>
</feature>
<dbReference type="Pfam" id="PF06588">
    <property type="entry name" value="Muskelin_N"/>
    <property type="match status" value="1"/>
</dbReference>
<dbReference type="SUPFAM" id="SSF117281">
    <property type="entry name" value="Kelch motif"/>
    <property type="match status" value="2"/>
</dbReference>
<feature type="compositionally biased region" description="Basic and acidic residues" evidence="3">
    <location>
        <begin position="710"/>
        <end position="724"/>
    </location>
</feature>
<dbReference type="InterPro" id="IPR010565">
    <property type="entry name" value="Muskelin_N"/>
</dbReference>
<proteinExistence type="predicted"/>
<dbReference type="AlphaFoldDB" id="A0A2A9NZW6"/>
<evidence type="ECO:0000259" key="4">
    <source>
        <dbReference type="Pfam" id="PF06588"/>
    </source>
</evidence>
<feature type="compositionally biased region" description="Low complexity" evidence="3">
    <location>
        <begin position="363"/>
        <end position="385"/>
    </location>
</feature>
<feature type="region of interest" description="Disordered" evidence="3">
    <location>
        <begin position="864"/>
        <end position="915"/>
    </location>
</feature>
<name>A0A2A9NZW6_9AGAR</name>
<dbReference type="InterPro" id="IPR015915">
    <property type="entry name" value="Kelch-typ_b-propeller"/>
</dbReference>
<dbReference type="Gene3D" id="2.60.120.260">
    <property type="entry name" value="Galactose-binding domain-like"/>
    <property type="match status" value="1"/>
</dbReference>
<dbReference type="InterPro" id="IPR006652">
    <property type="entry name" value="Kelch_1"/>
</dbReference>
<dbReference type="Pfam" id="PF24681">
    <property type="entry name" value="Kelch_KLHDC2_KLHL20_DRC7"/>
    <property type="match status" value="1"/>
</dbReference>
<dbReference type="PANTHER" id="PTHR15526">
    <property type="entry name" value="MUSKELIN"/>
    <property type="match status" value="1"/>
</dbReference>
<feature type="domain" description="Muskelin N-terminal" evidence="4">
    <location>
        <begin position="16"/>
        <end position="214"/>
    </location>
</feature>
<dbReference type="InterPro" id="IPR008979">
    <property type="entry name" value="Galactose-bd-like_sf"/>
</dbReference>
<dbReference type="Pfam" id="PF01344">
    <property type="entry name" value="Kelch_1"/>
    <property type="match status" value="1"/>
</dbReference>
<reference evidence="5 6" key="1">
    <citation type="submission" date="2014-02" db="EMBL/GenBank/DDBJ databases">
        <title>Transposable element dynamics among asymbiotic and ectomycorrhizal Amanita fungi.</title>
        <authorList>
            <consortium name="DOE Joint Genome Institute"/>
            <person name="Hess J."/>
            <person name="Skrede I."/>
            <person name="Wolfe B."/>
            <person name="LaButti K."/>
            <person name="Ohm R.A."/>
            <person name="Grigoriev I.V."/>
            <person name="Pringle A."/>
        </authorList>
    </citation>
    <scope>NUCLEOTIDE SEQUENCE [LARGE SCALE GENOMIC DNA]</scope>
    <source>
        <strain evidence="5 6">SKay4041</strain>
    </source>
</reference>
<dbReference type="SUPFAM" id="SSF49785">
    <property type="entry name" value="Galactose-binding domain-like"/>
    <property type="match status" value="1"/>
</dbReference>
<dbReference type="Proteomes" id="UP000242287">
    <property type="component" value="Unassembled WGS sequence"/>
</dbReference>
<gene>
    <name evidence="5" type="ORF">AMATHDRAFT_934</name>
</gene>
<feature type="compositionally biased region" description="Acidic residues" evidence="3">
    <location>
        <begin position="865"/>
        <end position="875"/>
    </location>
</feature>
<evidence type="ECO:0000313" key="5">
    <source>
        <dbReference type="EMBL" id="PFH53700.1"/>
    </source>
</evidence>
<keyword evidence="1" id="KW-0880">Kelch repeat</keyword>
<keyword evidence="2" id="KW-0677">Repeat</keyword>
<dbReference type="OrthoDB" id="10052615at2759"/>
<evidence type="ECO:0000256" key="2">
    <source>
        <dbReference type="ARBA" id="ARBA00022737"/>
    </source>
</evidence>
<dbReference type="GO" id="GO:0005737">
    <property type="term" value="C:cytoplasm"/>
    <property type="evidence" value="ECO:0007669"/>
    <property type="project" value="TreeGrafter"/>
</dbReference>
<organism evidence="5 6">
    <name type="scientific">Amanita thiersii Skay4041</name>
    <dbReference type="NCBI Taxonomy" id="703135"/>
    <lineage>
        <taxon>Eukaryota</taxon>
        <taxon>Fungi</taxon>
        <taxon>Dikarya</taxon>
        <taxon>Basidiomycota</taxon>
        <taxon>Agaricomycotina</taxon>
        <taxon>Agaricomycetes</taxon>
        <taxon>Agaricomycetidae</taxon>
        <taxon>Agaricales</taxon>
        <taxon>Pluteineae</taxon>
        <taxon>Amanitaceae</taxon>
        <taxon>Amanita</taxon>
    </lineage>
</organism>
<dbReference type="Gene3D" id="2.120.10.80">
    <property type="entry name" value="Kelch-type beta propeller"/>
    <property type="match status" value="2"/>
</dbReference>
<evidence type="ECO:0000313" key="6">
    <source>
        <dbReference type="Proteomes" id="UP000242287"/>
    </source>
</evidence>
<sequence>MSSGLSQLIATSDAVNLSYSIAASTPHSGQYGPENILVDNPTDHTSRWSSAYQGIAYQGVSQWILLRLESLSVLQAITFGKFMKAHPCNLKDYRVFVGTTEDHMTEVLHSQLRNDHIPETRPVKHMNHTGIYFPTRFVKIVPLSAHQSNYHTSVWHISLQGIQDPDVVERVRRIYEEYREAVVLRHLLKHLRQRRLLSPFDIIQSRSFLKLEHPLVTQLHSNLVLRGNWSHAEQLLLRFSSAGLFKSYLQSCQPNAAFTRLRGTDADGDMPCARGGHAMCMDPINDRIYLHGGWDGEKSLDDFLMYDVKEDKWTVLSLGTAQVHNAPSSRSCHKMLFDTKSGSIYILGRLSDSDQLTPASNHPTPTISDSSTSTAAPNATPALTTRPSRPFPHVQTVPNTPPPPVPQRLRNPEETYCSEFYRYHTRGADAGTWDFLSFDTASSGGPPLVFDHQMVLDPEAQMIYVFGGRIVDGNWDSIKCAGLYSYNVRTSKWKTLMPSDAQPGTQGYIPPRFGHSMLFEPNERALYIFAGQKEGVYLSDMYVYDLKTNTSTEIFSESASIGGPEPSFAPRAVIDPELKEIYIISGLVGRHGDGSKVTYLEPTMSYWVYRYGSRPGKWSKVHLEPFNKLKSTGSPRSGSAILARDRHVSTSPPLGEDNKKPRARYAYQVTYNIKTKKIFMHGGNAGKVDTIGVDTEDRDGDGGEASGGERAPDQREAQSKRGNEEMRLNDLWSISLQRPLADMVVRRARFQIRRQQFREMCEDQSPIKALNFLQNEVADVVDHSDVAESEEFRALMTYLLMPPPGLGSRASSAATIKLGQTGTGSSNQVREGQGSAELNWYSREYLRATHAKGKSSMFELYSVDERDDEDEEADEGSDRDNGGWTNHIEENNDGSDEESIKADGRSMSVNPDAMLDVPDPVEFKSLLERGPPIGDPTGEGSASGLEIPSGLRYQQRAEVFESLLEFVDENERQPNGSLLDLVGEGGAGGCLTGLDILGSEYGLSGRFK</sequence>
<dbReference type="STRING" id="703135.A0A2A9NZW6"/>
<evidence type="ECO:0000256" key="3">
    <source>
        <dbReference type="SAM" id="MobiDB-lite"/>
    </source>
</evidence>
<dbReference type="InterPro" id="IPR052456">
    <property type="entry name" value="CTLH_complex_component"/>
</dbReference>
<feature type="region of interest" description="Disordered" evidence="3">
    <location>
        <begin position="354"/>
        <end position="411"/>
    </location>
</feature>
<dbReference type="EMBL" id="KZ301972">
    <property type="protein sequence ID" value="PFH53700.1"/>
    <property type="molecule type" value="Genomic_DNA"/>
</dbReference>
<dbReference type="PANTHER" id="PTHR15526:SF5">
    <property type="entry name" value="MUSKELIN"/>
    <property type="match status" value="1"/>
</dbReference>
<keyword evidence="6" id="KW-1185">Reference proteome</keyword>
<evidence type="ECO:0000256" key="1">
    <source>
        <dbReference type="ARBA" id="ARBA00022441"/>
    </source>
</evidence>
<protein>
    <recommendedName>
        <fullName evidence="4">Muskelin N-terminal domain-containing protein</fullName>
    </recommendedName>
</protein>